<comment type="domain">
    <text evidence="5">Contains a C-terminal catalytic domain, and an N-terminal region which modulates catalytic activity.</text>
</comment>
<evidence type="ECO:0000256" key="3">
    <source>
        <dbReference type="ARBA" id="ARBA00022801"/>
    </source>
</evidence>
<protein>
    <recommendedName>
        <fullName evidence="5">Protein-glutamate methylesterase/protein-glutamine glutaminase</fullName>
        <ecNumber evidence="5">3.1.1.61</ecNumber>
        <ecNumber evidence="5">3.5.1.44</ecNumber>
    </recommendedName>
</protein>
<sequence>MRIGIVNDLALAVEALRRALSQRPDYVVAWTAANGDEAVARCAQETPDLVLMDLLMPGMDGVEATRQIMANSPCAVLVVTTSVGGNASRVFEAMGHGALDAVDLPTMAVNGEEDAEGASALLAKIDLIGRLIGGDRRQKAPHSKPLAARRGTSMRLLAIGASAGGPAAVAEVLGGLPVTFPMAIVVVQHIDEKFAKSMADWLGRFSQCPVRVARPGDVPATGTVLLAGTNEHLVLRDDGRLDYTCKPVEMPYRPSVDVFFGSVADTWPGQAVGVLLTGMGRDGAVGLKAMRAKGHHTIAQDQASSAVYGMPKAAAELGAAVDILPLVRVAARLRDLS</sequence>
<gene>
    <name evidence="5" type="primary">cheB</name>
    <name evidence="10" type="ORF">EER27_10495</name>
</gene>
<dbReference type="SUPFAM" id="SSF52172">
    <property type="entry name" value="CheY-like"/>
    <property type="match status" value="1"/>
</dbReference>
<dbReference type="SMART" id="SM00448">
    <property type="entry name" value="REC"/>
    <property type="match status" value="1"/>
</dbReference>
<dbReference type="PROSITE" id="PS50122">
    <property type="entry name" value="CHEB"/>
    <property type="match status" value="1"/>
</dbReference>
<evidence type="ECO:0000313" key="11">
    <source>
        <dbReference type="Proteomes" id="UP000267049"/>
    </source>
</evidence>
<dbReference type="Pfam" id="PF00072">
    <property type="entry name" value="Response_reg"/>
    <property type="match status" value="1"/>
</dbReference>
<feature type="active site" evidence="5 6">
    <location>
        <position position="282"/>
    </location>
</feature>
<comment type="function">
    <text evidence="5">Involved in chemotaxis. Part of a chemotaxis signal transduction system that modulates chemotaxis in response to various stimuli. Catalyzes the demethylation of specific methylglutamate residues introduced into the chemoreceptors (methyl-accepting chemotaxis proteins or MCP) by CheR. Also mediates the irreversible deamidation of specific glutamine residues to glutamic acid.</text>
</comment>
<dbReference type="AlphaFoldDB" id="A0A3M8SR51"/>
<dbReference type="NCBIfam" id="NF009206">
    <property type="entry name" value="PRK12555.1"/>
    <property type="match status" value="1"/>
</dbReference>
<feature type="active site" evidence="5 6">
    <location>
        <position position="162"/>
    </location>
</feature>
<evidence type="ECO:0000256" key="5">
    <source>
        <dbReference type="HAMAP-Rule" id="MF_00099"/>
    </source>
</evidence>
<keyword evidence="11" id="KW-1185">Reference proteome</keyword>
<evidence type="ECO:0000259" key="9">
    <source>
        <dbReference type="PROSITE" id="PS50122"/>
    </source>
</evidence>
<dbReference type="OrthoDB" id="9793421at2"/>
<dbReference type="GO" id="GO:0005737">
    <property type="term" value="C:cytoplasm"/>
    <property type="evidence" value="ECO:0007669"/>
    <property type="project" value="UniProtKB-SubCell"/>
</dbReference>
<dbReference type="GO" id="GO:0006935">
    <property type="term" value="P:chemotaxis"/>
    <property type="evidence" value="ECO:0007669"/>
    <property type="project" value="UniProtKB-UniRule"/>
</dbReference>
<evidence type="ECO:0000313" key="10">
    <source>
        <dbReference type="EMBL" id="RNF83787.1"/>
    </source>
</evidence>
<evidence type="ECO:0000256" key="4">
    <source>
        <dbReference type="ARBA" id="ARBA00048267"/>
    </source>
</evidence>
<dbReference type="PANTHER" id="PTHR42872">
    <property type="entry name" value="PROTEIN-GLUTAMATE METHYLESTERASE/PROTEIN-GLUTAMINE GLUTAMINASE"/>
    <property type="match status" value="1"/>
</dbReference>
<comment type="similarity">
    <text evidence="5">Belongs to the CheB family.</text>
</comment>
<name>A0A3M8SR51_9GAMM</name>
<dbReference type="Proteomes" id="UP000267049">
    <property type="component" value="Unassembled WGS sequence"/>
</dbReference>
<accession>A0A3M8SR51</accession>
<dbReference type="InterPro" id="IPR008248">
    <property type="entry name" value="CheB-like"/>
</dbReference>
<keyword evidence="3 5" id="KW-0378">Hydrolase</keyword>
<dbReference type="GO" id="GO:0000156">
    <property type="term" value="F:phosphorelay response regulator activity"/>
    <property type="evidence" value="ECO:0007669"/>
    <property type="project" value="InterPro"/>
</dbReference>
<dbReference type="InterPro" id="IPR001789">
    <property type="entry name" value="Sig_transdc_resp-reg_receiver"/>
</dbReference>
<comment type="catalytic activity">
    <reaction evidence="5">
        <text>L-glutaminyl-[protein] + H2O = L-glutamyl-[protein] + NH4(+)</text>
        <dbReference type="Rhea" id="RHEA:16441"/>
        <dbReference type="Rhea" id="RHEA-COMP:10207"/>
        <dbReference type="Rhea" id="RHEA-COMP:10208"/>
        <dbReference type="ChEBI" id="CHEBI:15377"/>
        <dbReference type="ChEBI" id="CHEBI:28938"/>
        <dbReference type="ChEBI" id="CHEBI:29973"/>
        <dbReference type="ChEBI" id="CHEBI:30011"/>
        <dbReference type="EC" id="3.5.1.44"/>
    </reaction>
</comment>
<feature type="domain" description="CheB-type methylesterase" evidence="9">
    <location>
        <begin position="150"/>
        <end position="337"/>
    </location>
</feature>
<feature type="domain" description="Response regulatory" evidence="8">
    <location>
        <begin position="2"/>
        <end position="119"/>
    </location>
</feature>
<keyword evidence="1 5" id="KW-0963">Cytoplasm</keyword>
<dbReference type="HAMAP" id="MF_00099">
    <property type="entry name" value="CheB_chemtxs"/>
    <property type="match status" value="1"/>
</dbReference>
<dbReference type="PANTHER" id="PTHR42872:SF6">
    <property type="entry name" value="PROTEIN-GLUTAMATE METHYLESTERASE_PROTEIN-GLUTAMINE GLUTAMINASE"/>
    <property type="match status" value="1"/>
</dbReference>
<dbReference type="GO" id="GO:0050568">
    <property type="term" value="F:protein-glutamine glutaminase activity"/>
    <property type="evidence" value="ECO:0007669"/>
    <property type="project" value="UniProtKB-UniRule"/>
</dbReference>
<dbReference type="PROSITE" id="PS50110">
    <property type="entry name" value="RESPONSE_REGULATORY"/>
    <property type="match status" value="1"/>
</dbReference>
<dbReference type="EMBL" id="RIBS01000004">
    <property type="protein sequence ID" value="RNF83787.1"/>
    <property type="molecule type" value="Genomic_DNA"/>
</dbReference>
<evidence type="ECO:0000256" key="1">
    <source>
        <dbReference type="ARBA" id="ARBA00022490"/>
    </source>
</evidence>
<dbReference type="GO" id="GO:0008984">
    <property type="term" value="F:protein-glutamate methylesterase activity"/>
    <property type="evidence" value="ECO:0007669"/>
    <property type="project" value="UniProtKB-UniRule"/>
</dbReference>
<evidence type="ECO:0000259" key="8">
    <source>
        <dbReference type="PROSITE" id="PS50110"/>
    </source>
</evidence>
<dbReference type="Gene3D" id="3.40.50.180">
    <property type="entry name" value="Methylesterase CheB, C-terminal domain"/>
    <property type="match status" value="1"/>
</dbReference>
<keyword evidence="5 7" id="KW-0597">Phosphoprotein</keyword>
<evidence type="ECO:0000256" key="7">
    <source>
        <dbReference type="PROSITE-ProRule" id="PRU00169"/>
    </source>
</evidence>
<evidence type="ECO:0000256" key="6">
    <source>
        <dbReference type="PROSITE-ProRule" id="PRU00050"/>
    </source>
</evidence>
<feature type="active site" evidence="5 6">
    <location>
        <position position="189"/>
    </location>
</feature>
<dbReference type="CDD" id="cd17541">
    <property type="entry name" value="REC_CheB-like"/>
    <property type="match status" value="1"/>
</dbReference>
<dbReference type="InterPro" id="IPR000673">
    <property type="entry name" value="Sig_transdc_resp-reg_Me-estase"/>
</dbReference>
<keyword evidence="2 5" id="KW-0145">Chemotaxis</keyword>
<dbReference type="EC" id="3.1.1.61" evidence="5"/>
<feature type="modified residue" description="4-aspartylphosphate" evidence="5 7">
    <location>
        <position position="53"/>
    </location>
</feature>
<dbReference type="PIRSF" id="PIRSF000876">
    <property type="entry name" value="RR_chemtxs_CheB"/>
    <property type="match status" value="1"/>
</dbReference>
<comment type="PTM">
    <text evidence="5">Phosphorylated by CheA. Phosphorylation of the N-terminal regulatory domain activates the methylesterase activity.</text>
</comment>
<dbReference type="RefSeq" id="WP_123088044.1">
    <property type="nucleotide sequence ID" value="NZ_RIBS01000004.1"/>
</dbReference>
<comment type="caution">
    <text evidence="10">The sequence shown here is derived from an EMBL/GenBank/DDBJ whole genome shotgun (WGS) entry which is preliminary data.</text>
</comment>
<dbReference type="InterPro" id="IPR011006">
    <property type="entry name" value="CheY-like_superfamily"/>
</dbReference>
<dbReference type="Gene3D" id="3.40.50.2300">
    <property type="match status" value="1"/>
</dbReference>
<dbReference type="SUPFAM" id="SSF52738">
    <property type="entry name" value="Methylesterase CheB, C-terminal domain"/>
    <property type="match status" value="1"/>
</dbReference>
<reference evidence="10 11" key="1">
    <citation type="submission" date="2018-11" db="EMBL/GenBank/DDBJ databases">
        <title>Lysobacter cryohumiis sp. nov., isolated from soil in the Tianshan Mountains, Xinjiang, China.</title>
        <authorList>
            <person name="Luo Y."/>
            <person name="Sheng H."/>
        </authorList>
    </citation>
    <scope>NUCLEOTIDE SEQUENCE [LARGE SCALE GENOMIC DNA]</scope>
    <source>
        <strain evidence="10 11">ZS60</strain>
    </source>
</reference>
<dbReference type="EC" id="3.5.1.44" evidence="5"/>
<dbReference type="InterPro" id="IPR035909">
    <property type="entry name" value="CheB_C"/>
</dbReference>
<comment type="subcellular location">
    <subcellularLocation>
        <location evidence="5">Cytoplasm</location>
    </subcellularLocation>
</comment>
<dbReference type="CDD" id="cd16432">
    <property type="entry name" value="CheB_Rec"/>
    <property type="match status" value="1"/>
</dbReference>
<evidence type="ECO:0000256" key="2">
    <source>
        <dbReference type="ARBA" id="ARBA00022500"/>
    </source>
</evidence>
<comment type="catalytic activity">
    <reaction evidence="4 5">
        <text>[protein]-L-glutamate 5-O-methyl ester + H2O = L-glutamyl-[protein] + methanol + H(+)</text>
        <dbReference type="Rhea" id="RHEA:23236"/>
        <dbReference type="Rhea" id="RHEA-COMP:10208"/>
        <dbReference type="Rhea" id="RHEA-COMP:10311"/>
        <dbReference type="ChEBI" id="CHEBI:15377"/>
        <dbReference type="ChEBI" id="CHEBI:15378"/>
        <dbReference type="ChEBI" id="CHEBI:17790"/>
        <dbReference type="ChEBI" id="CHEBI:29973"/>
        <dbReference type="ChEBI" id="CHEBI:82795"/>
        <dbReference type="EC" id="3.1.1.61"/>
    </reaction>
</comment>
<organism evidence="10 11">
    <name type="scientific">Montanilutibacter psychrotolerans</name>
    <dbReference type="NCBI Taxonomy" id="1327343"/>
    <lineage>
        <taxon>Bacteria</taxon>
        <taxon>Pseudomonadati</taxon>
        <taxon>Pseudomonadota</taxon>
        <taxon>Gammaproteobacteria</taxon>
        <taxon>Lysobacterales</taxon>
        <taxon>Lysobacteraceae</taxon>
        <taxon>Montanilutibacter</taxon>
    </lineage>
</organism>
<dbReference type="Pfam" id="PF01339">
    <property type="entry name" value="CheB_methylest"/>
    <property type="match status" value="1"/>
</dbReference>
<proteinExistence type="inferred from homology"/>